<accession>A0A183A307</accession>
<dbReference type="SUPFAM" id="SSF48371">
    <property type="entry name" value="ARM repeat"/>
    <property type="match status" value="1"/>
</dbReference>
<dbReference type="WBParaSite" id="ECPE_0000134201-mRNA-1">
    <property type="protein sequence ID" value="ECPE_0000134201-mRNA-1"/>
    <property type="gene ID" value="ECPE_0000134201"/>
</dbReference>
<dbReference type="GO" id="GO:0032051">
    <property type="term" value="F:clathrin light chain binding"/>
    <property type="evidence" value="ECO:0007669"/>
    <property type="project" value="TreeGrafter"/>
</dbReference>
<reference evidence="3" key="1">
    <citation type="submission" date="2016-06" db="UniProtKB">
        <authorList>
            <consortium name="WormBaseParasite"/>
        </authorList>
    </citation>
    <scope>IDENTIFICATION</scope>
</reference>
<protein>
    <submittedName>
        <fullName evidence="3">Clathrin heavy chain</fullName>
    </submittedName>
</protein>
<dbReference type="InterPro" id="IPR022365">
    <property type="entry name" value="Clathrin_H-chain_propeller_rpt"/>
</dbReference>
<dbReference type="FunFam" id="2.130.10.110:FF:000003">
    <property type="entry name" value="Clathrin heavy chain"/>
    <property type="match status" value="1"/>
</dbReference>
<dbReference type="OrthoDB" id="2113814at2759"/>
<dbReference type="Gene3D" id="2.130.10.110">
    <property type="entry name" value="Clathrin heavy-chain terminal domain"/>
    <property type="match status" value="1"/>
</dbReference>
<proteinExistence type="predicted"/>
<reference evidence="1 2" key="2">
    <citation type="submission" date="2018-11" db="EMBL/GenBank/DDBJ databases">
        <authorList>
            <consortium name="Pathogen Informatics"/>
        </authorList>
    </citation>
    <scope>NUCLEOTIDE SEQUENCE [LARGE SCALE GENOMIC DNA]</scope>
    <source>
        <strain evidence="1 2">Egypt</strain>
    </source>
</reference>
<dbReference type="Proteomes" id="UP000272942">
    <property type="component" value="Unassembled WGS sequence"/>
</dbReference>
<sequence>MSAAPMPIKFQEHLQLVNVGIQPNNIGFSTLTMESDKFICVREKTGETSQVVIIDMNDPMNPTRRPITADSIIMNPVSKVMALKAGKVLQIFNIELKSKMKSHTMTEDVVFWKWISVNTIALVTATSVYHWPMDGDSSPTKMFDRHSSLGANCQIINYRCDANQKWLLLVRIASQDKRVVGYMQLYSVEKRVSQPIEGHAAAFAQFKPEGSSTQTTLFCFASRNAQGCKLHIIDVGQPPSGGQPSTKKAIDVYFPPEAQNDFPVAMQTSPKYDVINLITENGYLHVYDLESGICIYMSRISSETIFVTASHKSSGGIIGVNRKGQVLSFQALFQAGQYSEPSKIAANAPKGILCTPQTIQRFQQVATAPGQTSALLQYFSNLLEQGQLNKFESLELCRPVLYQGRKQLLEKWLKEEKLECSEELG</sequence>
<gene>
    <name evidence="1" type="ORF">ECPE_LOCUS1342</name>
</gene>
<dbReference type="Pfam" id="PF01394">
    <property type="entry name" value="Clathrin_propel"/>
    <property type="match status" value="2"/>
</dbReference>
<name>A0A183A307_9TREM</name>
<dbReference type="GO" id="GO:0030132">
    <property type="term" value="C:clathrin coat of coated pit"/>
    <property type="evidence" value="ECO:0007669"/>
    <property type="project" value="InterPro"/>
</dbReference>
<dbReference type="GO" id="GO:0006886">
    <property type="term" value="P:intracellular protein transport"/>
    <property type="evidence" value="ECO:0007669"/>
    <property type="project" value="InterPro"/>
</dbReference>
<keyword evidence="2" id="KW-1185">Reference proteome</keyword>
<dbReference type="PANTHER" id="PTHR10292:SF1">
    <property type="entry name" value="CLATHRIN HEAVY CHAIN"/>
    <property type="match status" value="1"/>
</dbReference>
<dbReference type="AlphaFoldDB" id="A0A183A307"/>
<dbReference type="InterPro" id="IPR016025">
    <property type="entry name" value="Clathrin_H-chain_N"/>
</dbReference>
<dbReference type="GO" id="GO:0045334">
    <property type="term" value="C:clathrin-coated endocytic vesicle"/>
    <property type="evidence" value="ECO:0007669"/>
    <property type="project" value="TreeGrafter"/>
</dbReference>
<dbReference type="GO" id="GO:0071439">
    <property type="term" value="C:clathrin complex"/>
    <property type="evidence" value="ECO:0007669"/>
    <property type="project" value="TreeGrafter"/>
</dbReference>
<dbReference type="InterPro" id="IPR016024">
    <property type="entry name" value="ARM-type_fold"/>
</dbReference>
<dbReference type="SUPFAM" id="SSF50989">
    <property type="entry name" value="Clathrin heavy-chain terminal domain"/>
    <property type="match status" value="1"/>
</dbReference>
<dbReference type="EMBL" id="UZAN01007729">
    <property type="protein sequence ID" value="VDP37057.1"/>
    <property type="molecule type" value="Genomic_DNA"/>
</dbReference>
<evidence type="ECO:0000313" key="3">
    <source>
        <dbReference type="WBParaSite" id="ECPE_0000134201-mRNA-1"/>
    </source>
</evidence>
<dbReference type="GO" id="GO:0030130">
    <property type="term" value="C:clathrin coat of trans-Golgi network vesicle"/>
    <property type="evidence" value="ECO:0007669"/>
    <property type="project" value="InterPro"/>
</dbReference>
<dbReference type="GO" id="GO:0006898">
    <property type="term" value="P:receptor-mediated endocytosis"/>
    <property type="evidence" value="ECO:0007669"/>
    <property type="project" value="TreeGrafter"/>
</dbReference>
<dbReference type="GO" id="GO:0005938">
    <property type="term" value="C:cell cortex"/>
    <property type="evidence" value="ECO:0007669"/>
    <property type="project" value="TreeGrafter"/>
</dbReference>
<dbReference type="Pfam" id="PF13838">
    <property type="entry name" value="Clathrin_H_link"/>
    <property type="match status" value="1"/>
</dbReference>
<dbReference type="GO" id="GO:0005198">
    <property type="term" value="F:structural molecule activity"/>
    <property type="evidence" value="ECO:0007669"/>
    <property type="project" value="InterPro"/>
</dbReference>
<evidence type="ECO:0000313" key="2">
    <source>
        <dbReference type="Proteomes" id="UP000272942"/>
    </source>
</evidence>
<dbReference type="PANTHER" id="PTHR10292">
    <property type="entry name" value="CLATHRIN HEAVY CHAIN RELATED"/>
    <property type="match status" value="1"/>
</dbReference>
<evidence type="ECO:0000313" key="1">
    <source>
        <dbReference type="EMBL" id="VDP37057.1"/>
    </source>
</evidence>
<organism evidence="3">
    <name type="scientific">Echinostoma caproni</name>
    <dbReference type="NCBI Taxonomy" id="27848"/>
    <lineage>
        <taxon>Eukaryota</taxon>
        <taxon>Metazoa</taxon>
        <taxon>Spiralia</taxon>
        <taxon>Lophotrochozoa</taxon>
        <taxon>Platyhelminthes</taxon>
        <taxon>Trematoda</taxon>
        <taxon>Digenea</taxon>
        <taxon>Plagiorchiida</taxon>
        <taxon>Echinostomata</taxon>
        <taxon>Echinostomatoidea</taxon>
        <taxon>Echinostomatidae</taxon>
        <taxon>Echinostoma</taxon>
    </lineage>
</organism>